<dbReference type="RefSeq" id="WP_091046018.1">
    <property type="nucleotide sequence ID" value="NZ_FNGF01000002.1"/>
</dbReference>
<dbReference type="EMBL" id="FNGF01000002">
    <property type="protein sequence ID" value="SDK85757.1"/>
    <property type="molecule type" value="Genomic_DNA"/>
</dbReference>
<feature type="transmembrane region" description="Helical" evidence="1">
    <location>
        <begin position="81"/>
        <end position="102"/>
    </location>
</feature>
<dbReference type="Proteomes" id="UP000198662">
    <property type="component" value="Unassembled WGS sequence"/>
</dbReference>
<feature type="transmembrane region" description="Helical" evidence="1">
    <location>
        <begin position="162"/>
        <end position="195"/>
    </location>
</feature>
<keyword evidence="3" id="KW-1185">Reference proteome</keyword>
<evidence type="ECO:0000313" key="3">
    <source>
        <dbReference type="Proteomes" id="UP000198662"/>
    </source>
</evidence>
<reference evidence="3" key="1">
    <citation type="submission" date="2016-10" db="EMBL/GenBank/DDBJ databases">
        <authorList>
            <person name="Varghese N."/>
            <person name="Submissions S."/>
        </authorList>
    </citation>
    <scope>NUCLEOTIDE SEQUENCE [LARGE SCALE GENOMIC DNA]</scope>
    <source>
        <strain evidence="3">CGMCC 4.3147</strain>
    </source>
</reference>
<evidence type="ECO:0008006" key="4">
    <source>
        <dbReference type="Google" id="ProtNLM"/>
    </source>
</evidence>
<keyword evidence="1" id="KW-0472">Membrane</keyword>
<dbReference type="AlphaFoldDB" id="A0A1G9FBJ0"/>
<keyword evidence="1" id="KW-0812">Transmembrane</keyword>
<protein>
    <recommendedName>
        <fullName evidence="4">Membrane protein YesL</fullName>
    </recommendedName>
</protein>
<feature type="transmembrane region" description="Helical" evidence="1">
    <location>
        <begin position="114"/>
        <end position="134"/>
    </location>
</feature>
<accession>A0A1G9FBJ0</accession>
<name>A0A1G9FBJ0_9ACTN</name>
<dbReference type="InterPro" id="IPR006938">
    <property type="entry name" value="DUF624"/>
</dbReference>
<evidence type="ECO:0000313" key="2">
    <source>
        <dbReference type="EMBL" id="SDK85757.1"/>
    </source>
</evidence>
<dbReference type="STRING" id="380244.SAMN05216298_1690"/>
<evidence type="ECO:0000256" key="1">
    <source>
        <dbReference type="SAM" id="Phobius"/>
    </source>
</evidence>
<sequence>MAAVRADAPRASRRPRRAFGEGFALFAECLLTGVWFALAALPVVTVPAALAAACRHLRAYTEGDPASWRGFWTDFREAWRGGWRVGLAMAGAALLLGLNLAVLAQEGVPGRPGFALATFVVAALAATVLLRAAAEWSPAARWRDAFAAALAHSRTDVSGTGILLGGLAVFAATAWALWLLAVPMAGCLAGAAVAVRRRRLERAEGAAGE</sequence>
<organism evidence="2 3">
    <name type="scientific">Glycomyces sambucus</name>
    <dbReference type="NCBI Taxonomy" id="380244"/>
    <lineage>
        <taxon>Bacteria</taxon>
        <taxon>Bacillati</taxon>
        <taxon>Actinomycetota</taxon>
        <taxon>Actinomycetes</taxon>
        <taxon>Glycomycetales</taxon>
        <taxon>Glycomycetaceae</taxon>
        <taxon>Glycomyces</taxon>
    </lineage>
</organism>
<proteinExistence type="predicted"/>
<keyword evidence="1" id="KW-1133">Transmembrane helix</keyword>
<dbReference type="Pfam" id="PF04854">
    <property type="entry name" value="DUF624"/>
    <property type="match status" value="1"/>
</dbReference>
<feature type="transmembrane region" description="Helical" evidence="1">
    <location>
        <begin position="22"/>
        <end position="41"/>
    </location>
</feature>
<gene>
    <name evidence="2" type="ORF">SAMN05216298_1690</name>
</gene>